<keyword evidence="3" id="KW-0486">Methionine biosynthesis</keyword>
<dbReference type="Gene3D" id="3.40.50.10470">
    <property type="entry name" value="Translation initiation factor eif-2b, domain 2"/>
    <property type="match status" value="1"/>
</dbReference>
<comment type="function">
    <text evidence="3">Catalyzes the interconversion of methylthioribose-1-phosphate (MTR-1-P) into methylthioribulose-1-phosphate (MTRu-1-P).</text>
</comment>
<proteinExistence type="inferred from homology"/>
<dbReference type="InterPro" id="IPR037171">
    <property type="entry name" value="NagB/RpiA_transferase-like"/>
</dbReference>
<dbReference type="PANTHER" id="PTHR43475:SF1">
    <property type="entry name" value="METHYLTHIORIBOSE-1-PHOSPHATE ISOMERASE"/>
    <property type="match status" value="1"/>
</dbReference>
<feature type="binding site" evidence="3">
    <location>
        <position position="214"/>
    </location>
    <ligand>
        <name>substrate</name>
    </ligand>
</feature>
<dbReference type="InterPro" id="IPR027363">
    <property type="entry name" value="M1Pi_N"/>
</dbReference>
<evidence type="ECO:0000256" key="2">
    <source>
        <dbReference type="ARBA" id="ARBA00052401"/>
    </source>
</evidence>
<comment type="caution">
    <text evidence="4">The sequence shown here is derived from an EMBL/GenBank/DDBJ whole genome shotgun (WGS) entry which is preliminary data.</text>
</comment>
<feature type="active site" description="Proton donor" evidence="3">
    <location>
        <position position="255"/>
    </location>
</feature>
<dbReference type="InterPro" id="IPR042529">
    <property type="entry name" value="IF_2B-like_C"/>
</dbReference>
<dbReference type="OrthoDB" id="9803436at2"/>
<comment type="similarity">
    <text evidence="3">Belongs to the EIF-2B alpha/beta/delta subunits family. MtnA subfamily.</text>
</comment>
<dbReference type="EMBL" id="ADLK01000013">
    <property type="protein sequence ID" value="KMW21818.1"/>
    <property type="molecule type" value="Genomic_DNA"/>
</dbReference>
<dbReference type="AlphaFoldDB" id="A0A0J9C9H6"/>
<dbReference type="InterPro" id="IPR011559">
    <property type="entry name" value="Initiation_fac_2B_a/b/d"/>
</dbReference>
<dbReference type="InterPro" id="IPR000649">
    <property type="entry name" value="IF-2B-related"/>
</dbReference>
<dbReference type="GO" id="GO:0019509">
    <property type="term" value="P:L-methionine salvage from methylthioadenosine"/>
    <property type="evidence" value="ECO:0007669"/>
    <property type="project" value="UniProtKB-UniRule"/>
</dbReference>
<dbReference type="UniPathway" id="UPA00904">
    <property type="reaction ID" value="UER00874"/>
</dbReference>
<feature type="binding site" evidence="3">
    <location>
        <begin position="55"/>
        <end position="57"/>
    </location>
    <ligand>
        <name>substrate</name>
    </ligand>
</feature>
<dbReference type="GeneID" id="93166125"/>
<dbReference type="Gene3D" id="1.20.120.420">
    <property type="entry name" value="translation initiation factor eif-2b, domain 1"/>
    <property type="match status" value="1"/>
</dbReference>
<dbReference type="NCBIfam" id="TIGR00524">
    <property type="entry name" value="eIF-2B_rel"/>
    <property type="match status" value="1"/>
</dbReference>
<comment type="pathway">
    <text evidence="3">Amino-acid biosynthesis; L-methionine biosynthesis via salvage pathway; L-methionine from S-methyl-5-thio-alpha-D-ribose 1-phosphate: step 1/6.</text>
</comment>
<dbReference type="SUPFAM" id="SSF100950">
    <property type="entry name" value="NagB/RpiA/CoA transferase-like"/>
    <property type="match status" value="1"/>
</dbReference>
<accession>A0A0J9C9H6</accession>
<organism evidence="4 5">
    <name type="scientific">[Clostridium] citroniae WAL-19142</name>
    <dbReference type="NCBI Taxonomy" id="742734"/>
    <lineage>
        <taxon>Bacteria</taxon>
        <taxon>Bacillati</taxon>
        <taxon>Bacillota</taxon>
        <taxon>Clostridia</taxon>
        <taxon>Lachnospirales</taxon>
        <taxon>Lachnospiraceae</taxon>
        <taxon>Enterocloster</taxon>
    </lineage>
</organism>
<feature type="site" description="Transition state stabilizer" evidence="3">
    <location>
        <position position="172"/>
    </location>
</feature>
<keyword evidence="1 3" id="KW-0413">Isomerase</keyword>
<protein>
    <recommendedName>
        <fullName evidence="3">Methylthioribose-1-phosphate isomerase</fullName>
        <shortName evidence="3">M1Pi</shortName>
        <shortName evidence="3">MTR-1-P isomerase</shortName>
        <ecNumber evidence="3">5.3.1.23</ecNumber>
    </recommendedName>
    <alternativeName>
        <fullName evidence="3">S-methyl-5-thioribose-1-phosphate isomerase</fullName>
    </alternativeName>
</protein>
<dbReference type="NCBIfam" id="NF004326">
    <property type="entry name" value="PRK05720.1"/>
    <property type="match status" value="1"/>
</dbReference>
<keyword evidence="3" id="KW-0028">Amino-acid biosynthesis</keyword>
<dbReference type="FunFam" id="3.40.50.10470:FF:000006">
    <property type="entry name" value="Methylthioribose-1-phosphate isomerase"/>
    <property type="match status" value="1"/>
</dbReference>
<evidence type="ECO:0000313" key="4">
    <source>
        <dbReference type="EMBL" id="KMW21818.1"/>
    </source>
</evidence>
<reference evidence="4 5" key="1">
    <citation type="submission" date="2011-04" db="EMBL/GenBank/DDBJ databases">
        <title>The Genome Sequence of Clostridium citroniae WAL-19142.</title>
        <authorList>
            <consortium name="The Broad Institute Genome Sequencing Platform"/>
            <person name="Earl A."/>
            <person name="Ward D."/>
            <person name="Feldgarden M."/>
            <person name="Gevers D."/>
            <person name="Warren Y.A."/>
            <person name="Tyrrell K.L."/>
            <person name="Citron D.M."/>
            <person name="Goldstein E.J."/>
            <person name="Daigneault M."/>
            <person name="Allen-Vercoe E."/>
            <person name="Young S.K."/>
            <person name="Zeng Q."/>
            <person name="Gargeya S."/>
            <person name="Fitzgerald M."/>
            <person name="Haas B."/>
            <person name="Abouelleil A."/>
            <person name="Alvarado L."/>
            <person name="Arachchi H.M."/>
            <person name="Berlin A."/>
            <person name="Brown A."/>
            <person name="Chapman S.B."/>
            <person name="Chen Z."/>
            <person name="Dunbar C."/>
            <person name="Freedman E."/>
            <person name="Gearin G."/>
            <person name="Gellesch M."/>
            <person name="Goldberg J."/>
            <person name="Griggs A."/>
            <person name="Gujja S."/>
            <person name="Heilman E.R."/>
            <person name="Heiman D."/>
            <person name="Howarth C."/>
            <person name="Larson L."/>
            <person name="Lui A."/>
            <person name="MacDonald P.J."/>
            <person name="Mehta T."/>
            <person name="Montmayeur A."/>
            <person name="Murphy C."/>
            <person name="Neiman D."/>
            <person name="Pearson M."/>
            <person name="Priest M."/>
            <person name="Roberts A."/>
            <person name="Saif S."/>
            <person name="Shea T."/>
            <person name="Shenoy N."/>
            <person name="Sisk P."/>
            <person name="Stolte C."/>
            <person name="Sykes S."/>
            <person name="White J."/>
            <person name="Yandava C."/>
            <person name="Wortman J."/>
            <person name="Nusbaum C."/>
            <person name="Birren B."/>
        </authorList>
    </citation>
    <scope>NUCLEOTIDE SEQUENCE [LARGE SCALE GENOMIC DNA]</scope>
    <source>
        <strain evidence="4 5">WAL-19142</strain>
    </source>
</reference>
<dbReference type="PATRIC" id="fig|742734.4.peg.1676"/>
<dbReference type="HAMAP" id="MF_01678">
    <property type="entry name" value="Salvage_MtnA"/>
    <property type="match status" value="1"/>
</dbReference>
<dbReference type="EC" id="5.3.1.23" evidence="3"/>
<evidence type="ECO:0000256" key="3">
    <source>
        <dbReference type="HAMAP-Rule" id="MF_01678"/>
    </source>
</evidence>
<dbReference type="Proteomes" id="UP000037392">
    <property type="component" value="Unassembled WGS sequence"/>
</dbReference>
<dbReference type="InterPro" id="IPR005251">
    <property type="entry name" value="IF-M1Pi"/>
</dbReference>
<dbReference type="NCBIfam" id="TIGR00512">
    <property type="entry name" value="salvage_mtnA"/>
    <property type="match status" value="1"/>
</dbReference>
<gene>
    <name evidence="3" type="primary">mtnA</name>
    <name evidence="4" type="ORF">HMPREF9470_01567</name>
</gene>
<comment type="catalytic activity">
    <reaction evidence="2 3">
        <text>5-(methylsulfanyl)-alpha-D-ribose 1-phosphate = 5-(methylsulfanyl)-D-ribulose 1-phosphate</text>
        <dbReference type="Rhea" id="RHEA:19989"/>
        <dbReference type="ChEBI" id="CHEBI:58533"/>
        <dbReference type="ChEBI" id="CHEBI:58548"/>
        <dbReference type="EC" id="5.3.1.23"/>
    </reaction>
</comment>
<dbReference type="PANTHER" id="PTHR43475">
    <property type="entry name" value="METHYLTHIORIBOSE-1-PHOSPHATE ISOMERASE"/>
    <property type="match status" value="1"/>
</dbReference>
<sequence length="366" mass="40553">MTVEEFFDKVITVRMKEDRSALDIIDQTLLPGTIKRIRISTKEEIWEAIKKLKVRGAPAIGAAAAYGIALLSSRITADRYETFYPEFKELKDYLASSRPTAVNLFWALNRMDRTVAANQEKDVAEIKELLFQEADAIREEDVQISRVIGEIGFGLLEELKQEGKEIGIMTHCNAGTLATAKYGTATAPMYIALEKGWPGTAMHVYCDETRPLLQGARLTSFELYNAGITTTLQCDNMASILMQSGKIDIIFVGCDRVAMNGDSANKIGTSGVAILAKHYGIPFYVCAPTSTIDMDTPTGKEIPIEMRSPDEVTQMWYKERMAPEGIHVYNPAFDVTDHSLITGIITEKGMCHAPFDKAFEILGIGK</sequence>
<feature type="binding site" evidence="3">
    <location>
        <begin position="265"/>
        <end position="266"/>
    </location>
    <ligand>
        <name>substrate</name>
    </ligand>
</feature>
<dbReference type="RefSeq" id="WP_007868326.1">
    <property type="nucleotide sequence ID" value="NZ_KQ235876.1"/>
</dbReference>
<evidence type="ECO:0000256" key="1">
    <source>
        <dbReference type="ARBA" id="ARBA00023235"/>
    </source>
</evidence>
<evidence type="ECO:0000313" key="5">
    <source>
        <dbReference type="Proteomes" id="UP000037392"/>
    </source>
</evidence>
<name>A0A0J9C9H6_9FIRM</name>
<feature type="binding site" evidence="3">
    <location>
        <position position="98"/>
    </location>
    <ligand>
        <name>substrate</name>
    </ligand>
</feature>
<dbReference type="Pfam" id="PF01008">
    <property type="entry name" value="IF-2B"/>
    <property type="match status" value="1"/>
</dbReference>
<dbReference type="FunFam" id="1.20.120.420:FF:000003">
    <property type="entry name" value="Methylthioribose-1-phosphate isomerase"/>
    <property type="match status" value="1"/>
</dbReference>
<dbReference type="GO" id="GO:0046523">
    <property type="term" value="F:S-methyl-5-thioribose-1-phosphate isomerase activity"/>
    <property type="evidence" value="ECO:0007669"/>
    <property type="project" value="UniProtKB-UniRule"/>
</dbReference>